<dbReference type="EMBL" id="JAYMYS010000002">
    <property type="protein sequence ID" value="KAK7407540.1"/>
    <property type="molecule type" value="Genomic_DNA"/>
</dbReference>
<comment type="caution">
    <text evidence="4">The sequence shown here is derived from an EMBL/GenBank/DDBJ whole genome shotgun (WGS) entry which is preliminary data.</text>
</comment>
<dbReference type="PANTHER" id="PTHR35735">
    <property type="entry name" value="PROTEIN NIM1-INTERACTING 2"/>
    <property type="match status" value="1"/>
</dbReference>
<dbReference type="GO" id="GO:0005634">
    <property type="term" value="C:nucleus"/>
    <property type="evidence" value="ECO:0007669"/>
    <property type="project" value="UniProtKB-SubCell"/>
</dbReference>
<dbReference type="InterPro" id="IPR034577">
    <property type="entry name" value="NIMIN-2"/>
</dbReference>
<keyword evidence="5" id="KW-1185">Reference proteome</keyword>
<name>A0AAN9SZB4_PSOTE</name>
<evidence type="ECO:0000313" key="4">
    <source>
        <dbReference type="EMBL" id="KAK7407540.1"/>
    </source>
</evidence>
<dbReference type="GO" id="GO:0010112">
    <property type="term" value="P:regulation of systemic acquired resistance"/>
    <property type="evidence" value="ECO:0007669"/>
    <property type="project" value="InterPro"/>
</dbReference>
<dbReference type="Pfam" id="PF15699">
    <property type="entry name" value="NPR1_interact"/>
    <property type="match status" value="1"/>
</dbReference>
<organism evidence="4 5">
    <name type="scientific">Psophocarpus tetragonolobus</name>
    <name type="common">Winged bean</name>
    <name type="synonym">Dolichos tetragonolobus</name>
    <dbReference type="NCBI Taxonomy" id="3891"/>
    <lineage>
        <taxon>Eukaryota</taxon>
        <taxon>Viridiplantae</taxon>
        <taxon>Streptophyta</taxon>
        <taxon>Embryophyta</taxon>
        <taxon>Tracheophyta</taxon>
        <taxon>Spermatophyta</taxon>
        <taxon>Magnoliopsida</taxon>
        <taxon>eudicotyledons</taxon>
        <taxon>Gunneridae</taxon>
        <taxon>Pentapetalae</taxon>
        <taxon>rosids</taxon>
        <taxon>fabids</taxon>
        <taxon>Fabales</taxon>
        <taxon>Fabaceae</taxon>
        <taxon>Papilionoideae</taxon>
        <taxon>50 kb inversion clade</taxon>
        <taxon>NPAAA clade</taxon>
        <taxon>indigoferoid/millettioid clade</taxon>
        <taxon>Phaseoleae</taxon>
        <taxon>Psophocarpus</taxon>
    </lineage>
</organism>
<dbReference type="PANTHER" id="PTHR35735:SF8">
    <property type="entry name" value="PROTEIN NIM1-INTERACTING 2"/>
    <property type="match status" value="1"/>
</dbReference>
<dbReference type="InterPro" id="IPR031425">
    <property type="entry name" value="NPR1/NH1-interacting"/>
</dbReference>
<gene>
    <name evidence="4" type="ORF">VNO78_09493</name>
</gene>
<dbReference type="AlphaFoldDB" id="A0AAN9SZB4"/>
<accession>A0AAN9SZB4</accession>
<protein>
    <submittedName>
        <fullName evidence="4">Uncharacterized protein</fullName>
    </submittedName>
</protein>
<sequence length="146" mass="17130">MKYVTEYGSIFGTQKRARWYVLEMSPEKRKREKRREKMEKKKARVDEEEEIQEFYAILKRIQVAAKHIEKQDGAWFRRRDLTAAKSAWKPSFEVEDFLFKEDDGVKKDGHIGLDLCAVTERKGLGLDLNSEPKLVLGGMREDSCID</sequence>
<evidence type="ECO:0000256" key="3">
    <source>
        <dbReference type="ARBA" id="ARBA00023242"/>
    </source>
</evidence>
<keyword evidence="3" id="KW-0539">Nucleus</keyword>
<evidence type="ECO:0000256" key="2">
    <source>
        <dbReference type="ARBA" id="ARBA00009937"/>
    </source>
</evidence>
<dbReference type="Proteomes" id="UP001386955">
    <property type="component" value="Unassembled WGS sequence"/>
</dbReference>
<comment type="similarity">
    <text evidence="2">Belongs to the NPR1-interactor family.</text>
</comment>
<proteinExistence type="inferred from homology"/>
<evidence type="ECO:0000313" key="5">
    <source>
        <dbReference type="Proteomes" id="UP001386955"/>
    </source>
</evidence>
<comment type="subcellular location">
    <subcellularLocation>
        <location evidence="1">Nucleus</location>
    </subcellularLocation>
</comment>
<evidence type="ECO:0000256" key="1">
    <source>
        <dbReference type="ARBA" id="ARBA00004123"/>
    </source>
</evidence>
<reference evidence="4 5" key="1">
    <citation type="submission" date="2024-01" db="EMBL/GenBank/DDBJ databases">
        <title>The genomes of 5 underutilized Papilionoideae crops provide insights into root nodulation and disease resistanc.</title>
        <authorList>
            <person name="Jiang F."/>
        </authorList>
    </citation>
    <scope>NUCLEOTIDE SEQUENCE [LARGE SCALE GENOMIC DNA]</scope>
    <source>
        <strain evidence="4">DUOXIRENSHENG_FW03</strain>
        <tissue evidence="4">Leaves</tissue>
    </source>
</reference>